<feature type="region of interest" description="Disordered" evidence="1">
    <location>
        <begin position="111"/>
        <end position="148"/>
    </location>
</feature>
<feature type="compositionally biased region" description="Polar residues" evidence="1">
    <location>
        <begin position="55"/>
        <end position="68"/>
    </location>
</feature>
<evidence type="ECO:0000259" key="2">
    <source>
        <dbReference type="Pfam" id="PF12231"/>
    </source>
</evidence>
<feature type="compositionally biased region" description="Basic and acidic residues" evidence="1">
    <location>
        <begin position="1245"/>
        <end position="1258"/>
    </location>
</feature>
<dbReference type="PhylomeDB" id="A0A061ASG2"/>
<protein>
    <submittedName>
        <fullName evidence="3">CYFA0S05e01904g1_1</fullName>
    </submittedName>
</protein>
<feature type="domain" description="Telomere-associated protein Rif1 N-terminal" evidence="2">
    <location>
        <begin position="255"/>
        <end position="555"/>
    </location>
</feature>
<dbReference type="Pfam" id="PF12231">
    <property type="entry name" value="Rif1_N"/>
    <property type="match status" value="1"/>
</dbReference>
<feature type="compositionally biased region" description="Polar residues" evidence="1">
    <location>
        <begin position="1261"/>
        <end position="1281"/>
    </location>
</feature>
<feature type="compositionally biased region" description="Basic and acidic residues" evidence="1">
    <location>
        <begin position="1319"/>
        <end position="1332"/>
    </location>
</feature>
<dbReference type="SUPFAM" id="SSF48371">
    <property type="entry name" value="ARM repeat"/>
    <property type="match status" value="1"/>
</dbReference>
<feature type="region of interest" description="Disordered" evidence="1">
    <location>
        <begin position="1315"/>
        <end position="1354"/>
    </location>
</feature>
<accession>A0A061ASG2</accession>
<organism evidence="3">
    <name type="scientific">Cyberlindnera fabianii</name>
    <name type="common">Yeast</name>
    <name type="synonym">Hansenula fabianii</name>
    <dbReference type="NCBI Taxonomy" id="36022"/>
    <lineage>
        <taxon>Eukaryota</taxon>
        <taxon>Fungi</taxon>
        <taxon>Dikarya</taxon>
        <taxon>Ascomycota</taxon>
        <taxon>Saccharomycotina</taxon>
        <taxon>Saccharomycetes</taxon>
        <taxon>Phaffomycetales</taxon>
        <taxon>Phaffomycetaceae</taxon>
        <taxon>Cyberlindnera</taxon>
    </lineage>
</organism>
<feature type="compositionally biased region" description="Basic and acidic residues" evidence="1">
    <location>
        <begin position="37"/>
        <end position="46"/>
    </location>
</feature>
<dbReference type="VEuPathDB" id="FungiDB:BON22_2189"/>
<dbReference type="EMBL" id="LK052890">
    <property type="protein sequence ID" value="CDR40563.1"/>
    <property type="molecule type" value="Genomic_DNA"/>
</dbReference>
<feature type="compositionally biased region" description="Polar residues" evidence="1">
    <location>
        <begin position="1096"/>
        <end position="1106"/>
    </location>
</feature>
<reference evidence="3" key="1">
    <citation type="journal article" date="2014" name="Genome Announc.">
        <title>Genome sequence of the yeast Cyberlindnera fabianii (Hansenula fabianii).</title>
        <authorList>
            <person name="Freel K.C."/>
            <person name="Sarilar V."/>
            <person name="Neuveglise C."/>
            <person name="Devillers H."/>
            <person name="Friedrich A."/>
            <person name="Schacherer J."/>
        </authorList>
    </citation>
    <scope>NUCLEOTIDE SEQUENCE</scope>
    <source>
        <strain evidence="3">YJS4271</strain>
    </source>
</reference>
<feature type="compositionally biased region" description="Polar residues" evidence="1">
    <location>
        <begin position="1130"/>
        <end position="1149"/>
    </location>
</feature>
<sequence length="1431" mass="160118">MAKTSPFTRITKTRKAKTRSDPENSLYGSSTPSSIDRTVKSSERAPESSPLAQKVLTTSNKQMNTAFASSPIKKVQLPSPSPDRGISKSSPIKNRTTGIRKKVMFTEDLIHDESSPRQPTPRKPILKNTKISPPHMQGLVSPSRKHPTTPNVPEFWLPGNIPRIDQEVPAADELMRFKALLTGGLTVLQIDRCERQFEIYASFNLLMKDMTDKKAGIIATHANEILQRIRDDVTSIEATIFGDQEPSPFLTRTDVQITKFTTALLSNTKLHPHIWKQGSRQKEFAEWAVSHSCAVIVRPDVPKSLLTANLQLLKEHKSHSLLSMKLQEDLLNAVMKMRFIQSGSLIGEKLNTIKSLITHCSGMMEKNVKVWLPFLFNCLCDLSSPFYMKTVSAASNVLLESAKVFISSKSVCYEVRSSMEATISKTLNVIPENQTSLASTLVDLSQMTMTYIISRLYEMIDHGNVKVAMDVWLSITMLMFNDPKLVKSSFNVESLWLRVLDNCLQREEDECKTIGLKAWRVVVYVVCNSLAESGRSFSRLTKLMFHVFDMEKLPVAKYSAQMSTILTHIAYGIFNNQKLLDRLSMIVKEYILPTLEKLVCQKVASLSTFITRLLNQLLSPLTTSRDYNLYLVKIMSLEAPDTRDVRPITPTQVLELHSSIFNFYTKTIWPDESVPLKVRIPVLSSLMSRIKGAITSNAAVFNMIDNDYAIFFQSYAKRLATMEDSTSSIEYINRYIILLKTTFGQMCLARPNEKSEMTYMSSNIYVFIVLEITKYNIKSTEVLKFILTHIKNHKLLFFESLAIKLNDKVINQFITNHLETLIFEKPLSEVEGIALARTIQHIPKTAQLLKNFFIAVTKTPTPLVFVQELAIKTWTSQDTIELWKYVNKDFPALKPFVTDIVSARLQEKTPEFAIDLIGFIVSTNHQEGYIRFKEHVFFHAIDYHNAYDESQHVKFNELFLKFLNGVKTLPLAARDEVAEHGIKLALSLFAITPLNEKLALRVSTVLHEVIVHLTDAKMLTVVMPLSNTALTELYNQKDHLCSVLPLQCLVTLGWRENDALVDSIETKDTLQIEELIENPSPSSGLKDTLEIEATNASAEKSSTSIGEVQVHSPEKSSVESDDVPQAPTAVVNSNTTANVGSNPVVTSSSVDREDSGDAATQIIETKIEPLSRDNGTPMMSFGDAPTQVIADPGMTAFDARPTVQKSSSMELVSHSLSDGGDVEESSRESSGLSEVPDSLHSLRQKAREMQHSVEDSKQVVRVTSSTREDINSSPLKILSSTKEAEEDDGSSGSSSGVELIEVDDEEYLNSFSGKRKRNARIETPSKRAHGDESFLPSPTDETHYSSPTPRPRQLTPSMMTAAPAITTTQADSLLPLKTKTTLAPPMGPKEKISTILDSITDEMVASLSNQDVFEIENKLLALMMKMRTRPQ</sequence>
<feature type="compositionally biased region" description="Low complexity" evidence="1">
    <location>
        <begin position="1206"/>
        <end position="1217"/>
    </location>
</feature>
<feature type="region of interest" description="Disordered" evidence="1">
    <location>
        <begin position="1201"/>
        <end position="1301"/>
    </location>
</feature>
<feature type="region of interest" description="Disordered" evidence="1">
    <location>
        <begin position="1"/>
        <end position="93"/>
    </location>
</feature>
<name>A0A061ASG2_CYBFA</name>
<gene>
    <name evidence="3" type="ORF">CYFA0S_05e01904g</name>
</gene>
<feature type="compositionally biased region" description="Polar residues" evidence="1">
    <location>
        <begin position="26"/>
        <end position="36"/>
    </location>
</feature>
<dbReference type="OrthoDB" id="4070686at2759"/>
<evidence type="ECO:0000313" key="3">
    <source>
        <dbReference type="EMBL" id="CDR40563.1"/>
    </source>
</evidence>
<feature type="region of interest" description="Disordered" evidence="1">
    <location>
        <begin position="1096"/>
        <end position="1157"/>
    </location>
</feature>
<dbReference type="InterPro" id="IPR022031">
    <property type="entry name" value="Rif1_N"/>
</dbReference>
<dbReference type="InterPro" id="IPR016024">
    <property type="entry name" value="ARM-type_fold"/>
</dbReference>
<evidence type="ECO:0000256" key="1">
    <source>
        <dbReference type="SAM" id="MobiDB-lite"/>
    </source>
</evidence>
<proteinExistence type="predicted"/>